<dbReference type="InterPro" id="IPR043137">
    <property type="entry name" value="GGT_ssub_C"/>
</dbReference>
<keyword evidence="6 11" id="KW-0865">Zymogen</keyword>
<dbReference type="Gene3D" id="1.10.246.130">
    <property type="match status" value="1"/>
</dbReference>
<evidence type="ECO:0000313" key="12">
    <source>
        <dbReference type="EMBL" id="EGG29582.1"/>
    </source>
</evidence>
<dbReference type="STRING" id="2518989.IMCC3088_1624"/>
<dbReference type="SUPFAM" id="SSF56235">
    <property type="entry name" value="N-terminal nucleophile aminohydrolases (Ntn hydrolases)"/>
    <property type="match status" value="1"/>
</dbReference>
<organism evidence="12 13">
    <name type="scientific">Aequoribacter fuscus</name>
    <dbReference type="NCBI Taxonomy" id="2518989"/>
    <lineage>
        <taxon>Bacteria</taxon>
        <taxon>Pseudomonadati</taxon>
        <taxon>Pseudomonadota</taxon>
        <taxon>Gammaproteobacteria</taxon>
        <taxon>Cellvibrionales</taxon>
        <taxon>Halieaceae</taxon>
        <taxon>Aequoribacter</taxon>
    </lineage>
</organism>
<dbReference type="EC" id="3.4.19.13" evidence="11"/>
<reference evidence="12 13" key="1">
    <citation type="journal article" date="2011" name="J. Bacteriol.">
        <title>Genome sequence of strain IMCC3088, a proteorhodopsin-containing marine bacterium belonging to the OM60/NOR5 clade.</title>
        <authorList>
            <person name="Jang Y."/>
            <person name="Oh H.M."/>
            <person name="Kang I."/>
            <person name="Lee K."/>
            <person name="Yang S.J."/>
            <person name="Cho J.C."/>
        </authorList>
    </citation>
    <scope>NUCLEOTIDE SEQUENCE [LARGE SCALE GENOMIC DNA]</scope>
    <source>
        <strain evidence="12 13">IMCC3088</strain>
    </source>
</reference>
<feature type="binding site" evidence="10">
    <location>
        <position position="426"/>
    </location>
    <ligand>
        <name>L-glutamate</name>
        <dbReference type="ChEBI" id="CHEBI:29985"/>
    </ligand>
</feature>
<evidence type="ECO:0000256" key="2">
    <source>
        <dbReference type="ARBA" id="ARBA00001089"/>
    </source>
</evidence>
<dbReference type="GO" id="GO:0103068">
    <property type="term" value="F:leukotriene C4 gamma-glutamyl transferase activity"/>
    <property type="evidence" value="ECO:0007669"/>
    <property type="project" value="UniProtKB-EC"/>
</dbReference>
<dbReference type="AlphaFoldDB" id="F3L257"/>
<dbReference type="EC" id="2.3.2.2" evidence="11"/>
<evidence type="ECO:0000256" key="1">
    <source>
        <dbReference type="ARBA" id="ARBA00001049"/>
    </source>
</evidence>
<name>F3L257_9GAMM</name>
<dbReference type="PROSITE" id="PS00462">
    <property type="entry name" value="G_GLU_TRANSPEPTIDASE"/>
    <property type="match status" value="1"/>
</dbReference>
<comment type="pathway">
    <text evidence="11">Sulfur metabolism; glutathione metabolism.</text>
</comment>
<accession>F3L257</accession>
<dbReference type="MEROPS" id="T03.001"/>
<keyword evidence="7 11" id="KW-0012">Acyltransferase</keyword>
<keyword evidence="4 11" id="KW-0808">Transferase</keyword>
<evidence type="ECO:0000256" key="9">
    <source>
        <dbReference type="PIRSR" id="PIRSR600101-1"/>
    </source>
</evidence>
<dbReference type="PANTHER" id="PTHR43199:SF1">
    <property type="entry name" value="GLUTATHIONE HYDROLASE PROENZYME"/>
    <property type="match status" value="1"/>
</dbReference>
<dbReference type="EMBL" id="AEIG01000042">
    <property type="protein sequence ID" value="EGG29582.1"/>
    <property type="molecule type" value="Genomic_DNA"/>
</dbReference>
<comment type="catalytic activity">
    <reaction evidence="8 11">
        <text>an N-terminal (5-L-glutamyl)-[peptide] + an alpha-amino acid = 5-L-glutamyl amino acid + an N-terminal L-alpha-aminoacyl-[peptide]</text>
        <dbReference type="Rhea" id="RHEA:23904"/>
        <dbReference type="Rhea" id="RHEA-COMP:9780"/>
        <dbReference type="Rhea" id="RHEA-COMP:9795"/>
        <dbReference type="ChEBI" id="CHEBI:77644"/>
        <dbReference type="ChEBI" id="CHEBI:78597"/>
        <dbReference type="ChEBI" id="CHEBI:78599"/>
        <dbReference type="ChEBI" id="CHEBI:78608"/>
        <dbReference type="EC" id="2.3.2.2"/>
    </reaction>
</comment>
<comment type="PTM">
    <text evidence="11">Cleaved by autocatalysis into a large and a small subunit.</text>
</comment>
<evidence type="ECO:0000256" key="7">
    <source>
        <dbReference type="ARBA" id="ARBA00023315"/>
    </source>
</evidence>
<dbReference type="NCBIfam" id="TIGR00066">
    <property type="entry name" value="g_glut_trans"/>
    <property type="match status" value="1"/>
</dbReference>
<evidence type="ECO:0000256" key="11">
    <source>
        <dbReference type="RuleBase" id="RU368036"/>
    </source>
</evidence>
<dbReference type="InterPro" id="IPR043138">
    <property type="entry name" value="GGT_lsub"/>
</dbReference>
<gene>
    <name evidence="12" type="ORF">IMCC3088_1624</name>
</gene>
<dbReference type="InterPro" id="IPR055262">
    <property type="entry name" value="GGT_CS"/>
</dbReference>
<dbReference type="RefSeq" id="WP_009575855.1">
    <property type="nucleotide sequence ID" value="NZ_AEIG01000042.1"/>
</dbReference>
<protein>
    <recommendedName>
        <fullName evidence="11">Glutathione hydrolase proenzyme</fullName>
        <ecNumber evidence="11">2.3.2.2</ecNumber>
        <ecNumber evidence="11">3.4.19.13</ecNumber>
    </recommendedName>
    <component>
        <recommendedName>
            <fullName evidence="11">Glutathione hydrolase large chain</fullName>
        </recommendedName>
    </component>
    <component>
        <recommendedName>
            <fullName evidence="11">Glutathione hydrolase small chain</fullName>
        </recommendedName>
    </component>
</protein>
<dbReference type="GO" id="GO:0006750">
    <property type="term" value="P:glutathione biosynthetic process"/>
    <property type="evidence" value="ECO:0007669"/>
    <property type="project" value="UniProtKB-KW"/>
</dbReference>
<evidence type="ECO:0000256" key="6">
    <source>
        <dbReference type="ARBA" id="ARBA00023145"/>
    </source>
</evidence>
<evidence type="ECO:0000256" key="4">
    <source>
        <dbReference type="ARBA" id="ARBA00022679"/>
    </source>
</evidence>
<dbReference type="InterPro" id="IPR051792">
    <property type="entry name" value="GGT_bact"/>
</dbReference>
<dbReference type="InterPro" id="IPR029055">
    <property type="entry name" value="Ntn_hydrolases_N"/>
</dbReference>
<comment type="catalytic activity">
    <reaction evidence="1 11">
        <text>an S-substituted glutathione + H2O = an S-substituted L-cysteinylglycine + L-glutamate</text>
        <dbReference type="Rhea" id="RHEA:59468"/>
        <dbReference type="ChEBI" id="CHEBI:15377"/>
        <dbReference type="ChEBI" id="CHEBI:29985"/>
        <dbReference type="ChEBI" id="CHEBI:90779"/>
        <dbReference type="ChEBI" id="CHEBI:143103"/>
        <dbReference type="EC" id="3.4.19.13"/>
    </reaction>
</comment>
<keyword evidence="13" id="KW-1185">Reference proteome</keyword>
<evidence type="ECO:0000313" key="13">
    <source>
        <dbReference type="Proteomes" id="UP000005615"/>
    </source>
</evidence>
<feature type="binding site" evidence="10">
    <location>
        <begin position="455"/>
        <end position="456"/>
    </location>
    <ligand>
        <name>L-glutamate</name>
        <dbReference type="ChEBI" id="CHEBI:29985"/>
    </ligand>
</feature>
<comment type="caution">
    <text evidence="12">The sequence shown here is derived from an EMBL/GenBank/DDBJ whole genome shotgun (WGS) entry which is preliminary data.</text>
</comment>
<dbReference type="PRINTS" id="PR01210">
    <property type="entry name" value="GGTRANSPTASE"/>
</dbReference>
<proteinExistence type="inferred from homology"/>
<dbReference type="eggNOG" id="COG0405">
    <property type="taxonomic scope" value="Bacteria"/>
</dbReference>
<feature type="binding site" evidence="10">
    <location>
        <begin position="402"/>
        <end position="404"/>
    </location>
    <ligand>
        <name>L-glutamate</name>
        <dbReference type="ChEBI" id="CHEBI:29985"/>
    </ligand>
</feature>
<feature type="active site" description="Nucleophile" evidence="9">
    <location>
        <position position="384"/>
    </location>
</feature>
<evidence type="ECO:0000256" key="3">
    <source>
        <dbReference type="ARBA" id="ARBA00009381"/>
    </source>
</evidence>
<keyword evidence="11" id="KW-0317">Glutathione biosynthesis</keyword>
<dbReference type="Pfam" id="PF01019">
    <property type="entry name" value="G_glu_transpept"/>
    <property type="match status" value="1"/>
</dbReference>
<dbReference type="Proteomes" id="UP000005615">
    <property type="component" value="Unassembled WGS sequence"/>
</dbReference>
<feature type="binding site" evidence="10">
    <location>
        <position position="108"/>
    </location>
    <ligand>
        <name>L-glutamate</name>
        <dbReference type="ChEBI" id="CHEBI:29985"/>
    </ligand>
</feature>
<dbReference type="GO" id="GO:0036374">
    <property type="term" value="F:glutathione hydrolase activity"/>
    <property type="evidence" value="ECO:0007669"/>
    <property type="project" value="UniProtKB-UniRule"/>
</dbReference>
<dbReference type="Gene3D" id="3.60.20.40">
    <property type="match status" value="1"/>
</dbReference>
<keyword evidence="5 11" id="KW-0378">Hydrolase</keyword>
<feature type="binding site" evidence="10">
    <location>
        <position position="477"/>
    </location>
    <ligand>
        <name>L-glutamate</name>
        <dbReference type="ChEBI" id="CHEBI:29985"/>
    </ligand>
</feature>
<dbReference type="InterPro" id="IPR000101">
    <property type="entry name" value="GGT_peptidase"/>
</dbReference>
<sequence length="574" mass="62065">MLRRLLLISLLYSTFAVAQPSTEQAPIIDYQDRFLPQFGRNGMVVGPERLATEIGYAILQQGGNAVDAAVATGFALAVTYPRAGNLGGGGFMLIHLADENKQVFIDYREMAPGRAQRDMYLDEFGDVDRQRLYFSYLSAGVPGTVAGLLHALENYGTMSVRQVLQPAVDLALKGIPVSFALNQELNSRKERLLADPGAASTYLVEGEAPQLGVNFRQSDLGQVLKSIRDNGRSGFYEGWVAKTIAQAMAESGGIITEGDLKNYRVVEREPVRGTFRGYEVVSAPPPSSGGAHIIQMLNILEPFDLQAMGHNSAEYIHHVIEAMKIAYADRAAHMGDPDFSPVPVNQLLSKEYAAKVRGDIDPERARAATEIQAGDFSDIESLDTTHFSVADTLGNVVSNTYTLNFSYGSHIVVPGTGVLLNNEMADFMTKPGTPNAFGLIESQANEITAGKRPLSSMSPTLVFKDGQPWLATGSPGGSLIISTVMQTILNAMAFDMNIAAAGGAARVHHQWMPDTLRIENGVSKDTVDKLKAMGHPVEENVRTLGRTQSIMIQEGWFLGASDTRRPGGWVAGAQ</sequence>
<comment type="catalytic activity">
    <reaction evidence="2 11">
        <text>glutathione + H2O = L-cysteinylglycine + L-glutamate</text>
        <dbReference type="Rhea" id="RHEA:28807"/>
        <dbReference type="ChEBI" id="CHEBI:15377"/>
        <dbReference type="ChEBI" id="CHEBI:29985"/>
        <dbReference type="ChEBI" id="CHEBI:57925"/>
        <dbReference type="ChEBI" id="CHEBI:61694"/>
        <dbReference type="EC" id="3.4.19.13"/>
    </reaction>
</comment>
<dbReference type="UniPathway" id="UPA00204"/>
<evidence type="ECO:0000256" key="8">
    <source>
        <dbReference type="ARBA" id="ARBA00047417"/>
    </source>
</evidence>
<dbReference type="OrthoDB" id="5297205at2"/>
<comment type="similarity">
    <text evidence="3 11">Belongs to the gamma-glutamyltransferase family.</text>
</comment>
<evidence type="ECO:0000256" key="10">
    <source>
        <dbReference type="PIRSR" id="PIRSR600101-2"/>
    </source>
</evidence>
<comment type="subunit">
    <text evidence="11">This enzyme consists of two polypeptide chains, which are synthesized in precursor form from a single polypeptide.</text>
</comment>
<evidence type="ECO:0000256" key="5">
    <source>
        <dbReference type="ARBA" id="ARBA00022801"/>
    </source>
</evidence>
<dbReference type="PANTHER" id="PTHR43199">
    <property type="entry name" value="GLUTATHIONE HYDROLASE"/>
    <property type="match status" value="1"/>
</dbReference>
<dbReference type="GO" id="GO:0006751">
    <property type="term" value="P:glutathione catabolic process"/>
    <property type="evidence" value="ECO:0007669"/>
    <property type="project" value="UniProtKB-UniRule"/>
</dbReference>